<keyword evidence="5" id="KW-1185">Reference proteome</keyword>
<dbReference type="PANTHER" id="PTHR37299">
    <property type="entry name" value="TRANSCRIPTIONAL REGULATOR-RELATED"/>
    <property type="match status" value="1"/>
</dbReference>
<evidence type="ECO:0000259" key="3">
    <source>
        <dbReference type="PROSITE" id="PS50930"/>
    </source>
</evidence>
<proteinExistence type="predicted"/>
<dbReference type="InterPro" id="IPR046947">
    <property type="entry name" value="LytR-like"/>
</dbReference>
<dbReference type="STRING" id="493475.GARC_4203"/>
<keyword evidence="2" id="KW-0812">Transmembrane</keyword>
<keyword evidence="2" id="KW-1133">Transmembrane helix</keyword>
<dbReference type="Proteomes" id="UP000006327">
    <property type="component" value="Unassembled WGS sequence"/>
</dbReference>
<dbReference type="PROSITE" id="PS50930">
    <property type="entry name" value="HTH_LYTTR"/>
    <property type="match status" value="1"/>
</dbReference>
<dbReference type="eggNOG" id="COG3279">
    <property type="taxonomic scope" value="Bacteria"/>
</dbReference>
<reference evidence="4 5" key="1">
    <citation type="journal article" date="2017" name="Antonie Van Leeuwenhoek">
        <title>Rhizobium rhizosphaerae sp. nov., a novel species isolated from rice rhizosphere.</title>
        <authorList>
            <person name="Zhao J.J."/>
            <person name="Zhang J."/>
            <person name="Zhang R.J."/>
            <person name="Zhang C.W."/>
            <person name="Yin H.Q."/>
            <person name="Zhang X.X."/>
        </authorList>
    </citation>
    <scope>NUCLEOTIDE SEQUENCE [LARGE SCALE GENOMIC DNA]</scope>
    <source>
        <strain evidence="4 5">BSs20135</strain>
    </source>
</reference>
<feature type="transmembrane region" description="Helical" evidence="2">
    <location>
        <begin position="83"/>
        <end position="109"/>
    </location>
</feature>
<accession>K6ZCI7</accession>
<feature type="domain" description="HTH LytTR-type" evidence="3">
    <location>
        <begin position="171"/>
        <end position="274"/>
    </location>
</feature>
<dbReference type="EMBL" id="BAEO01000060">
    <property type="protein sequence ID" value="GAC21145.1"/>
    <property type="molecule type" value="Genomic_DNA"/>
</dbReference>
<evidence type="ECO:0000256" key="2">
    <source>
        <dbReference type="SAM" id="Phobius"/>
    </source>
</evidence>
<dbReference type="SMART" id="SM00850">
    <property type="entry name" value="LytTR"/>
    <property type="match status" value="1"/>
</dbReference>
<feature type="transmembrane region" description="Helical" evidence="2">
    <location>
        <begin position="53"/>
        <end position="71"/>
    </location>
</feature>
<feature type="transmembrane region" description="Helical" evidence="2">
    <location>
        <begin position="129"/>
        <end position="147"/>
    </location>
</feature>
<dbReference type="GO" id="GO:0000156">
    <property type="term" value="F:phosphorelay response regulator activity"/>
    <property type="evidence" value="ECO:0007669"/>
    <property type="project" value="InterPro"/>
</dbReference>
<evidence type="ECO:0000256" key="1">
    <source>
        <dbReference type="ARBA" id="ARBA00023012"/>
    </source>
</evidence>
<dbReference type="RefSeq" id="WP_007623787.1">
    <property type="nucleotide sequence ID" value="NZ_BAEO01000060.1"/>
</dbReference>
<protein>
    <submittedName>
        <fullName evidence="4">Response regulator receiver protein</fullName>
    </submittedName>
</protein>
<dbReference type="AlphaFoldDB" id="K6ZCI7"/>
<evidence type="ECO:0000313" key="4">
    <source>
        <dbReference type="EMBL" id="GAC21145.1"/>
    </source>
</evidence>
<keyword evidence="1" id="KW-0902">Two-component regulatory system</keyword>
<dbReference type="Gene3D" id="2.40.50.1020">
    <property type="entry name" value="LytTr DNA-binding domain"/>
    <property type="match status" value="1"/>
</dbReference>
<dbReference type="GO" id="GO:0003677">
    <property type="term" value="F:DNA binding"/>
    <property type="evidence" value="ECO:0007669"/>
    <property type="project" value="InterPro"/>
</dbReference>
<comment type="caution">
    <text evidence="4">The sequence shown here is derived from an EMBL/GenBank/DDBJ whole genome shotgun (WGS) entry which is preliminary data.</text>
</comment>
<feature type="transmembrane region" description="Helical" evidence="2">
    <location>
        <begin position="21"/>
        <end position="38"/>
    </location>
</feature>
<organism evidence="4 5">
    <name type="scientific">Paraglaciecola arctica BSs20135</name>
    <dbReference type="NCBI Taxonomy" id="493475"/>
    <lineage>
        <taxon>Bacteria</taxon>
        <taxon>Pseudomonadati</taxon>
        <taxon>Pseudomonadota</taxon>
        <taxon>Gammaproteobacteria</taxon>
        <taxon>Alteromonadales</taxon>
        <taxon>Alteromonadaceae</taxon>
        <taxon>Paraglaciecola</taxon>
    </lineage>
</organism>
<dbReference type="OrthoDB" id="5949075at2"/>
<dbReference type="InterPro" id="IPR007492">
    <property type="entry name" value="LytTR_DNA-bd_dom"/>
</dbReference>
<gene>
    <name evidence="4" type="ORF">GARC_4203</name>
</gene>
<evidence type="ECO:0000313" key="5">
    <source>
        <dbReference type="Proteomes" id="UP000006327"/>
    </source>
</evidence>
<dbReference type="Pfam" id="PF04397">
    <property type="entry name" value="LytTR"/>
    <property type="match status" value="1"/>
</dbReference>
<keyword evidence="2" id="KW-0472">Membrane</keyword>
<sequence length="284" mass="32777">MIYKLKFGGYTLENHSLKLTALALLTMTITLAIFQDYLHSQRNGYPFFLYESMLFKCFWVVFPPIILLIKLQFDKKSTVSFTFLAKMLTLASLAHLLLVALIIWFLSSIFREQSYGFMKVLTYTLANDLVKILLVYAAFISSLKYFIIKKKREQNFKDQASAKQSLRPDSISIKSGKSNFLIKFSDILFIKSATPYVSIQLANKQYLHTASLKSLSESLAPRFVRVHRSFIVNLDKIHSYQSRLNGDYDLTLLNGTTLRLSRNYVKQFRRRFDCSSAKAINSSL</sequence>
<dbReference type="PANTHER" id="PTHR37299:SF1">
    <property type="entry name" value="STAGE 0 SPORULATION PROTEIN A HOMOLOG"/>
    <property type="match status" value="1"/>
</dbReference>
<name>K6ZCI7_9ALTE</name>